<dbReference type="EMBL" id="HBHY01006012">
    <property type="protein sequence ID" value="CAE0132300.1"/>
    <property type="molecule type" value="Transcribed_RNA"/>
</dbReference>
<dbReference type="AlphaFoldDB" id="A0A7S3BDH9"/>
<accession>A0A7S3BDH9</accession>
<evidence type="ECO:0000313" key="1">
    <source>
        <dbReference type="EMBL" id="CAE0132298.1"/>
    </source>
</evidence>
<protein>
    <recommendedName>
        <fullName evidence="3">Isocitrate lyase</fullName>
    </recommendedName>
</protein>
<evidence type="ECO:0000313" key="2">
    <source>
        <dbReference type="EMBL" id="CAE0132300.1"/>
    </source>
</evidence>
<evidence type="ECO:0008006" key="3">
    <source>
        <dbReference type="Google" id="ProtNLM"/>
    </source>
</evidence>
<proteinExistence type="predicted"/>
<reference evidence="2" key="1">
    <citation type="submission" date="2021-01" db="EMBL/GenBank/DDBJ databases">
        <authorList>
            <person name="Corre E."/>
            <person name="Pelletier E."/>
            <person name="Niang G."/>
            <person name="Scheremetjew M."/>
            <person name="Finn R."/>
            <person name="Kale V."/>
            <person name="Holt S."/>
            <person name="Cochrane G."/>
            <person name="Meng A."/>
            <person name="Brown T."/>
            <person name="Cohen L."/>
        </authorList>
    </citation>
    <scope>NUCLEOTIDE SEQUENCE</scope>
    <source>
        <strain evidence="2">RCC927</strain>
    </source>
</reference>
<dbReference type="GO" id="GO:0003824">
    <property type="term" value="F:catalytic activity"/>
    <property type="evidence" value="ECO:0007669"/>
    <property type="project" value="InterPro"/>
</dbReference>
<dbReference type="EMBL" id="HBHY01006011">
    <property type="protein sequence ID" value="CAE0132298.1"/>
    <property type="molecule type" value="Transcribed_RNA"/>
</dbReference>
<dbReference type="InterPro" id="IPR040442">
    <property type="entry name" value="Pyrv_kinase-like_dom_sf"/>
</dbReference>
<dbReference type="PANTHER" id="PTHR42905:SF2">
    <property type="entry name" value="PHOSPHOENOLPYRUVATE CARBOXYLASE FAMILY PROTEIN"/>
    <property type="match status" value="1"/>
</dbReference>
<dbReference type="Gene3D" id="3.20.20.60">
    <property type="entry name" value="Phosphoenolpyruvate-binding domains"/>
    <property type="match status" value="1"/>
</dbReference>
<name>A0A7S3BDH9_9VIRI</name>
<gene>
    <name evidence="1" type="ORF">PSIN1315_LOCUS3878</name>
    <name evidence="2" type="ORF">PSIN1315_LOCUS3879</name>
</gene>
<dbReference type="InterPro" id="IPR015813">
    <property type="entry name" value="Pyrv/PenolPyrv_kinase-like_dom"/>
</dbReference>
<organism evidence="2">
    <name type="scientific">Prasinoderma singulare</name>
    <dbReference type="NCBI Taxonomy" id="676789"/>
    <lineage>
        <taxon>Eukaryota</taxon>
        <taxon>Viridiplantae</taxon>
        <taxon>Prasinodermophyta</taxon>
        <taxon>Prasinodermophyceae</taxon>
        <taxon>Prasinodermales</taxon>
        <taxon>Prasinodermaceae</taxon>
        <taxon>Prasinoderma</taxon>
    </lineage>
</organism>
<dbReference type="PANTHER" id="PTHR42905">
    <property type="entry name" value="PHOSPHOENOLPYRUVATE CARBOXYLASE"/>
    <property type="match status" value="1"/>
</dbReference>
<sequence length="148" mass="15976">MLVEDQAWPKSCGHVGAKTVVPRDEAVRRVRAACDARDALGLEGVAPMDRPMVFARSDARQAEGLEEALARAEAFAAAGFSAPPPLVVAQQQRRFTAAGLDALCDGLMAHQLKQRQRGEAEFEEEKALGDGGTSYRMVQEVLLVQRGT</sequence>
<dbReference type="SUPFAM" id="SSF51621">
    <property type="entry name" value="Phosphoenolpyruvate/pyruvate domain"/>
    <property type="match status" value="1"/>
</dbReference>